<dbReference type="Proteomes" id="UP000186218">
    <property type="component" value="Unassembled WGS sequence"/>
</dbReference>
<sequence>MTETEAMPDHVHRALLMTLALQRWGLGGVRWPCLDQPSCQHRHVQIDIAWVRHSCAAICTDNNRFMRSPRSILGNMLASPARLEFEREFHNRDIDLVVLIAGTLAVFMSAVSIGLGLVYDAQDFVVGILSTLALIGPGIVVPTLVLRRVKDNVRDYHVTYNLRFLLIEIINTQSVLILAFDRLGIPRGSRLQEAVTMNQVLASGGIGGTDMRPIVLHLYKLLSEAISALNDFVEETVSSENIEHSRAFNPAGDLVIYDPGNLLMRVKAINEDIRCDAAMWNCYTAQAYAESIGLDFYFVKVGDGENARNKVKVYVGAKNISAMMGYAQRWPEFDIRVSSVEYARLLKDTVAYVNTILRGVMMRAPHLTGEAPDEEGSS</sequence>
<evidence type="ECO:0000256" key="1">
    <source>
        <dbReference type="SAM" id="Phobius"/>
    </source>
</evidence>
<dbReference type="RefSeq" id="WP_076480440.1">
    <property type="nucleotide sequence ID" value="NZ_FTNT01000008.1"/>
</dbReference>
<proteinExistence type="predicted"/>
<evidence type="ECO:0000313" key="2">
    <source>
        <dbReference type="EMBL" id="SIS11480.1"/>
    </source>
</evidence>
<feature type="transmembrane region" description="Helical" evidence="1">
    <location>
        <begin position="124"/>
        <end position="146"/>
    </location>
</feature>
<keyword evidence="1" id="KW-0812">Transmembrane</keyword>
<keyword evidence="1" id="KW-0472">Membrane</keyword>
<dbReference type="STRING" id="1344003.SAMN05445060_2738"/>
<protein>
    <submittedName>
        <fullName evidence="2">Uncharacterized protein</fullName>
    </submittedName>
</protein>
<reference evidence="2 3" key="1">
    <citation type="submission" date="2017-01" db="EMBL/GenBank/DDBJ databases">
        <authorList>
            <person name="Mah S.A."/>
            <person name="Swanson W.J."/>
            <person name="Moy G.W."/>
            <person name="Vacquier V.D."/>
        </authorList>
    </citation>
    <scope>NUCLEOTIDE SEQUENCE [LARGE SCALE GENOMIC DNA]</scope>
    <source>
        <strain evidence="2 3">CPCC 203464</strain>
    </source>
</reference>
<feature type="transmembrane region" description="Helical" evidence="1">
    <location>
        <begin position="158"/>
        <end position="180"/>
    </location>
</feature>
<name>A0A1N7GFZ4_9NOCA</name>
<accession>A0A1N7GFZ4</accession>
<feature type="transmembrane region" description="Helical" evidence="1">
    <location>
        <begin position="96"/>
        <end position="118"/>
    </location>
</feature>
<evidence type="ECO:0000313" key="3">
    <source>
        <dbReference type="Proteomes" id="UP000186218"/>
    </source>
</evidence>
<gene>
    <name evidence="2" type="ORF">SAMN05445060_2738</name>
</gene>
<dbReference type="AlphaFoldDB" id="A0A1N7GFZ4"/>
<organism evidence="2 3">
    <name type="scientific">Williamsia sterculiae</name>
    <dbReference type="NCBI Taxonomy" id="1344003"/>
    <lineage>
        <taxon>Bacteria</taxon>
        <taxon>Bacillati</taxon>
        <taxon>Actinomycetota</taxon>
        <taxon>Actinomycetes</taxon>
        <taxon>Mycobacteriales</taxon>
        <taxon>Nocardiaceae</taxon>
        <taxon>Williamsia</taxon>
    </lineage>
</organism>
<dbReference type="EMBL" id="FTNT01000008">
    <property type="protein sequence ID" value="SIS11480.1"/>
    <property type="molecule type" value="Genomic_DNA"/>
</dbReference>
<keyword evidence="1" id="KW-1133">Transmembrane helix</keyword>
<keyword evidence="3" id="KW-1185">Reference proteome</keyword>